<dbReference type="KEGG" id="tcq:TIRI35C_1279"/>
<feature type="binding site" evidence="9">
    <location>
        <begin position="196"/>
        <end position="197"/>
    </location>
    <ligand>
        <name>ATP</name>
        <dbReference type="ChEBI" id="CHEBI:30616"/>
    </ligand>
</feature>
<dbReference type="InterPro" id="IPR003720">
    <property type="entry name" value="tRNA_STrfase"/>
</dbReference>
<keyword evidence="4 9" id="KW-0808">Transferase</keyword>
<dbReference type="UniPathway" id="UPA00060"/>
<keyword evidence="5 9" id="KW-0547">Nucleotide-binding</keyword>
<evidence type="ECO:0000256" key="5">
    <source>
        <dbReference type="ARBA" id="ARBA00022741"/>
    </source>
</evidence>
<evidence type="ECO:0000313" key="12">
    <source>
        <dbReference type="Proteomes" id="UP000516304"/>
    </source>
</evidence>
<feature type="domain" description="THUMP" evidence="10">
    <location>
        <begin position="53"/>
        <end position="153"/>
    </location>
</feature>
<protein>
    <recommendedName>
        <fullName evidence="9">Probable tRNA sulfurtransferase</fullName>
        <ecNumber evidence="9">2.8.1.4</ecNumber>
    </recommendedName>
    <alternativeName>
        <fullName evidence="9">Sulfur carrier protein ThiS sulfurtransferase</fullName>
    </alternativeName>
    <alternativeName>
        <fullName evidence="9">Thiamine biosynthesis protein ThiI</fullName>
    </alternativeName>
    <alternativeName>
        <fullName evidence="9">tRNA 4-thiouridine synthase</fullName>
    </alternativeName>
</protein>
<dbReference type="NCBIfam" id="TIGR00342">
    <property type="entry name" value="tRNA uracil 4-sulfurtransferase ThiI"/>
    <property type="match status" value="1"/>
</dbReference>
<dbReference type="AlphaFoldDB" id="A0A7G2D7L7"/>
<dbReference type="GO" id="GO:0009228">
    <property type="term" value="P:thiamine biosynthetic process"/>
    <property type="evidence" value="ECO:0007669"/>
    <property type="project" value="UniProtKB-KW"/>
</dbReference>
<dbReference type="EC" id="2.8.1.4" evidence="9"/>
<dbReference type="InterPro" id="IPR054173">
    <property type="entry name" value="ThiI_fer"/>
</dbReference>
<keyword evidence="8 9" id="KW-0784">Thiamine biosynthesis</keyword>
<keyword evidence="12" id="KW-1185">Reference proteome</keyword>
<dbReference type="GO" id="GO:0009229">
    <property type="term" value="P:thiamine diphosphate biosynthetic process"/>
    <property type="evidence" value="ECO:0007669"/>
    <property type="project" value="UniProtKB-UniRule"/>
</dbReference>
<feature type="binding site" evidence="9">
    <location>
        <position position="285"/>
    </location>
    <ligand>
        <name>ATP</name>
        <dbReference type="ChEBI" id="CHEBI:30616"/>
    </ligand>
</feature>
<dbReference type="PROSITE" id="PS51165">
    <property type="entry name" value="THUMP"/>
    <property type="match status" value="1"/>
</dbReference>
<organism evidence="11 12">
    <name type="scientific">Thermococcus camini</name>
    <dbReference type="NCBI Taxonomy" id="2016373"/>
    <lineage>
        <taxon>Archaea</taxon>
        <taxon>Methanobacteriati</taxon>
        <taxon>Methanobacteriota</taxon>
        <taxon>Thermococci</taxon>
        <taxon>Thermococcales</taxon>
        <taxon>Thermococcaceae</taxon>
        <taxon>Thermococcus</taxon>
    </lineage>
</organism>
<sequence>MIIVRYGEVGIKGGKRREFERKLRDNILAALRRRGVDGKARIIRGRILVDAPDETAQIIAKVPGVVSVSPAKEMEYEEVPAYLRGALKGLSPKSFKVETQRLDKTFLKTSVEINREIGAFIVENFGWKVDLKNPELVVGIEIIAGKAYVFLEKLRGVGGLPVGTQGKVVVLLSGGIDSPVAAFLMLKRGAEVIAVHFDQGLNARNIVEKVVDILEDYSPEPIELIVENHFEILKPYVRALIRARKGEWTCVVCKVAMLRRAAEIARERGALGIVTGDSLGQVASQTLSNLYFETMSVRFPVHRPLLGMDKEEIVVIARRIGTYQAFLEYPYCDCPFRPERVVTGGKLEEFQRVLEVLEREGVSELG</sequence>
<evidence type="ECO:0000256" key="7">
    <source>
        <dbReference type="ARBA" id="ARBA00022884"/>
    </source>
</evidence>
<dbReference type="GO" id="GO:0004810">
    <property type="term" value="F:CCA tRNA nucleotidyltransferase activity"/>
    <property type="evidence" value="ECO:0007669"/>
    <property type="project" value="InterPro"/>
</dbReference>
<evidence type="ECO:0000256" key="6">
    <source>
        <dbReference type="ARBA" id="ARBA00022840"/>
    </source>
</evidence>
<dbReference type="GO" id="GO:0000049">
    <property type="term" value="F:tRNA binding"/>
    <property type="evidence" value="ECO:0007669"/>
    <property type="project" value="UniProtKB-UniRule"/>
</dbReference>
<dbReference type="InterPro" id="IPR014729">
    <property type="entry name" value="Rossmann-like_a/b/a_fold"/>
</dbReference>
<dbReference type="CDD" id="cd11716">
    <property type="entry name" value="THUMP_ThiI"/>
    <property type="match status" value="1"/>
</dbReference>
<keyword evidence="7 9" id="KW-0694">RNA-binding</keyword>
<evidence type="ECO:0000256" key="4">
    <source>
        <dbReference type="ARBA" id="ARBA00022679"/>
    </source>
</evidence>
<evidence type="ECO:0000256" key="2">
    <source>
        <dbReference type="ARBA" id="ARBA00022490"/>
    </source>
</evidence>
<gene>
    <name evidence="9 11" type="primary">thiI</name>
    <name evidence="11" type="ORF">TIRI35C_1279</name>
</gene>
<keyword evidence="3 9" id="KW-0820">tRNA-binding</keyword>
<dbReference type="InterPro" id="IPR049962">
    <property type="entry name" value="THUMP_ThiI"/>
</dbReference>
<name>A0A7G2D7L7_9EURY</name>
<comment type="pathway">
    <text evidence="9">Cofactor biosynthesis; thiamine diphosphate biosynthesis.</text>
</comment>
<dbReference type="HAMAP" id="MF_00021">
    <property type="entry name" value="ThiI"/>
    <property type="match status" value="1"/>
</dbReference>
<dbReference type="InterPro" id="IPR004114">
    <property type="entry name" value="THUMP_dom"/>
</dbReference>
<dbReference type="Pfam" id="PF02568">
    <property type="entry name" value="ThiI"/>
    <property type="match status" value="1"/>
</dbReference>
<evidence type="ECO:0000256" key="3">
    <source>
        <dbReference type="ARBA" id="ARBA00022555"/>
    </source>
</evidence>
<dbReference type="InterPro" id="IPR020536">
    <property type="entry name" value="ThiI_AANH"/>
</dbReference>
<dbReference type="RefSeq" id="WP_188202196.1">
    <property type="nucleotide sequence ID" value="NZ_LR881183.1"/>
</dbReference>
<evidence type="ECO:0000256" key="8">
    <source>
        <dbReference type="ARBA" id="ARBA00022977"/>
    </source>
</evidence>
<evidence type="ECO:0000313" key="11">
    <source>
        <dbReference type="EMBL" id="CAD5244433.1"/>
    </source>
</evidence>
<feature type="binding site" evidence="9">
    <location>
        <begin position="171"/>
        <end position="172"/>
    </location>
    <ligand>
        <name>ATP</name>
        <dbReference type="ChEBI" id="CHEBI:30616"/>
    </ligand>
</feature>
<dbReference type="GO" id="GO:0002937">
    <property type="term" value="P:tRNA 4-thiouridine biosynthesis"/>
    <property type="evidence" value="ECO:0007669"/>
    <property type="project" value="TreeGrafter"/>
</dbReference>
<dbReference type="GO" id="GO:0005524">
    <property type="term" value="F:ATP binding"/>
    <property type="evidence" value="ECO:0007669"/>
    <property type="project" value="UniProtKB-UniRule"/>
</dbReference>
<dbReference type="GO" id="GO:0005829">
    <property type="term" value="C:cytosol"/>
    <property type="evidence" value="ECO:0007669"/>
    <property type="project" value="TreeGrafter"/>
</dbReference>
<accession>A0A7G2D7L7</accession>
<proteinExistence type="inferred from homology"/>
<reference evidence="11 12" key="1">
    <citation type="submission" date="2020-09" db="EMBL/GenBank/DDBJ databases">
        <authorList>
            <person name="Courtine D."/>
        </authorList>
    </citation>
    <scope>NUCLEOTIDE SEQUENCE [LARGE SCALE GENOMIC DNA]</scope>
    <source>
        <strain evidence="11 12">IRI35c</strain>
    </source>
</reference>
<dbReference type="PANTHER" id="PTHR43209:SF1">
    <property type="entry name" value="TRNA SULFURTRANSFERASE"/>
    <property type="match status" value="1"/>
</dbReference>
<dbReference type="GeneID" id="58919021"/>
<dbReference type="GO" id="GO:0140741">
    <property type="term" value="F:tRNA-uracil-4 sulfurtransferase activity"/>
    <property type="evidence" value="ECO:0007669"/>
    <property type="project" value="UniProtKB-EC"/>
</dbReference>
<dbReference type="GO" id="GO:0052837">
    <property type="term" value="P:thiazole biosynthetic process"/>
    <property type="evidence" value="ECO:0007669"/>
    <property type="project" value="TreeGrafter"/>
</dbReference>
<evidence type="ECO:0000256" key="9">
    <source>
        <dbReference type="HAMAP-Rule" id="MF_00021"/>
    </source>
</evidence>
<comment type="catalytic activity">
    <reaction evidence="9">
        <text>[ThiS sulfur-carrier protein]-C-terminal Gly-Gly-AMP + S-sulfanyl-L-cysteinyl-[cysteine desulfurase] + AH2 = [ThiS sulfur-carrier protein]-C-terminal-Gly-aminoethanethioate + L-cysteinyl-[cysteine desulfurase] + A + AMP + 2 H(+)</text>
        <dbReference type="Rhea" id="RHEA:43340"/>
        <dbReference type="Rhea" id="RHEA-COMP:12157"/>
        <dbReference type="Rhea" id="RHEA-COMP:12158"/>
        <dbReference type="Rhea" id="RHEA-COMP:12910"/>
        <dbReference type="Rhea" id="RHEA-COMP:19908"/>
        <dbReference type="ChEBI" id="CHEBI:13193"/>
        <dbReference type="ChEBI" id="CHEBI:15378"/>
        <dbReference type="ChEBI" id="CHEBI:17499"/>
        <dbReference type="ChEBI" id="CHEBI:29950"/>
        <dbReference type="ChEBI" id="CHEBI:61963"/>
        <dbReference type="ChEBI" id="CHEBI:90618"/>
        <dbReference type="ChEBI" id="CHEBI:232372"/>
        <dbReference type="ChEBI" id="CHEBI:456215"/>
    </reaction>
</comment>
<dbReference type="Pfam" id="PF02926">
    <property type="entry name" value="THUMP"/>
    <property type="match status" value="1"/>
</dbReference>
<dbReference type="SUPFAM" id="SSF143437">
    <property type="entry name" value="THUMP domain-like"/>
    <property type="match status" value="1"/>
</dbReference>
<dbReference type="Gene3D" id="3.40.50.620">
    <property type="entry name" value="HUPs"/>
    <property type="match status" value="1"/>
</dbReference>
<evidence type="ECO:0000256" key="1">
    <source>
        <dbReference type="ARBA" id="ARBA00004496"/>
    </source>
</evidence>
<dbReference type="Gene3D" id="3.30.2130.30">
    <property type="match status" value="1"/>
</dbReference>
<dbReference type="PANTHER" id="PTHR43209">
    <property type="entry name" value="TRNA SULFURTRANSFERASE"/>
    <property type="match status" value="1"/>
</dbReference>
<keyword evidence="6 9" id="KW-0067">ATP-binding</keyword>
<evidence type="ECO:0000259" key="10">
    <source>
        <dbReference type="PROSITE" id="PS51165"/>
    </source>
</evidence>
<dbReference type="EMBL" id="LR881183">
    <property type="protein sequence ID" value="CAD5244433.1"/>
    <property type="molecule type" value="Genomic_DNA"/>
</dbReference>
<dbReference type="SMART" id="SM00981">
    <property type="entry name" value="THUMP"/>
    <property type="match status" value="1"/>
</dbReference>
<comment type="catalytic activity">
    <reaction evidence="9">
        <text>[ThiI sulfur-carrier protein]-S-sulfanyl-L-cysteine + a uridine in tRNA + 2 reduced [2Fe-2S]-[ferredoxin] + ATP + H(+) = [ThiI sulfur-carrier protein]-L-cysteine + a 4-thiouridine in tRNA + 2 oxidized [2Fe-2S]-[ferredoxin] + AMP + diphosphate</text>
        <dbReference type="Rhea" id="RHEA:24176"/>
        <dbReference type="Rhea" id="RHEA-COMP:10000"/>
        <dbReference type="Rhea" id="RHEA-COMP:10001"/>
        <dbReference type="Rhea" id="RHEA-COMP:13337"/>
        <dbReference type="Rhea" id="RHEA-COMP:13338"/>
        <dbReference type="Rhea" id="RHEA-COMP:13339"/>
        <dbReference type="Rhea" id="RHEA-COMP:13340"/>
        <dbReference type="ChEBI" id="CHEBI:15378"/>
        <dbReference type="ChEBI" id="CHEBI:29950"/>
        <dbReference type="ChEBI" id="CHEBI:30616"/>
        <dbReference type="ChEBI" id="CHEBI:33019"/>
        <dbReference type="ChEBI" id="CHEBI:33737"/>
        <dbReference type="ChEBI" id="CHEBI:33738"/>
        <dbReference type="ChEBI" id="CHEBI:61963"/>
        <dbReference type="ChEBI" id="CHEBI:65315"/>
        <dbReference type="ChEBI" id="CHEBI:136798"/>
        <dbReference type="ChEBI" id="CHEBI:456215"/>
        <dbReference type="EC" id="2.8.1.4"/>
    </reaction>
</comment>
<comment type="function">
    <text evidence="9">Catalyzes the ATP-dependent transfer of a sulfur to tRNA to produce 4-thiouridine in position 8 of tRNAs, which functions as a near-UV photosensor. Also catalyzes the transfer of sulfur to the sulfur carrier protein ThiS, forming ThiS-thiocarboxylate. This is a step in the synthesis of thiazole, in the thiamine biosynthesis pathway. The sulfur is donated as persulfide by IscS.</text>
</comment>
<dbReference type="InterPro" id="IPR049961">
    <property type="entry name" value="ThiI_N"/>
</dbReference>
<feature type="binding site" evidence="9">
    <location>
        <position position="254"/>
    </location>
    <ligand>
        <name>ATP</name>
        <dbReference type="ChEBI" id="CHEBI:30616"/>
    </ligand>
</feature>
<comment type="subcellular location">
    <subcellularLocation>
        <location evidence="1 9">Cytoplasm</location>
    </subcellularLocation>
</comment>
<feature type="binding site" evidence="9">
    <location>
        <position position="276"/>
    </location>
    <ligand>
        <name>ATP</name>
        <dbReference type="ChEBI" id="CHEBI:30616"/>
    </ligand>
</feature>
<keyword evidence="2 9" id="KW-0963">Cytoplasm</keyword>
<dbReference type="Pfam" id="PF22025">
    <property type="entry name" value="ThiI_fer"/>
    <property type="match status" value="1"/>
</dbReference>
<dbReference type="InterPro" id="IPR050102">
    <property type="entry name" value="tRNA_sulfurtransferase_ThiI"/>
</dbReference>
<dbReference type="Proteomes" id="UP000516304">
    <property type="component" value="Chromosome TIRI35C"/>
</dbReference>
<comment type="similarity">
    <text evidence="9">Belongs to the ThiI family.</text>
</comment>
<dbReference type="SUPFAM" id="SSF52402">
    <property type="entry name" value="Adenine nucleotide alpha hydrolases-like"/>
    <property type="match status" value="1"/>
</dbReference>